<evidence type="ECO:0000256" key="3">
    <source>
        <dbReference type="ARBA" id="ARBA00022786"/>
    </source>
</evidence>
<dbReference type="UniPathway" id="UPA00143"/>
<dbReference type="GO" id="GO:0009867">
    <property type="term" value="P:jasmonic acid mediated signaling pathway"/>
    <property type="evidence" value="ECO:0007669"/>
    <property type="project" value="UniProtKB-ARBA"/>
</dbReference>
<evidence type="ECO:0000313" key="8">
    <source>
        <dbReference type="Proteomes" id="UP000327013"/>
    </source>
</evidence>
<organism evidence="7 8">
    <name type="scientific">Carpinus fangiana</name>
    <dbReference type="NCBI Taxonomy" id="176857"/>
    <lineage>
        <taxon>Eukaryota</taxon>
        <taxon>Viridiplantae</taxon>
        <taxon>Streptophyta</taxon>
        <taxon>Embryophyta</taxon>
        <taxon>Tracheophyta</taxon>
        <taxon>Spermatophyta</taxon>
        <taxon>Magnoliopsida</taxon>
        <taxon>eudicotyledons</taxon>
        <taxon>Gunneridae</taxon>
        <taxon>Pentapetalae</taxon>
        <taxon>rosids</taxon>
        <taxon>fabids</taxon>
        <taxon>Fagales</taxon>
        <taxon>Betulaceae</taxon>
        <taxon>Carpinus</taxon>
    </lineage>
</organism>
<dbReference type="AlphaFoldDB" id="A0A5N6QS71"/>
<dbReference type="EMBL" id="CM017322">
    <property type="protein sequence ID" value="KAE8008772.1"/>
    <property type="molecule type" value="Genomic_DNA"/>
</dbReference>
<sequence>MSSTLCCSCAKKVTLRSSDGQTFEVEEAAAKASQTIKRMIEDGYTGSVIPLPNLTGPVLACIIEYFKKHGQPSDGCPTAPQELEIKDWDAKFVAVDNDTLVDLASAAHYLEIQSLLDLTCQRLAGILTENSVEKIREIFHIKNDFTPKEEEDLRSKIEWAFE</sequence>
<accession>A0A5N6QS71</accession>
<dbReference type="InterPro" id="IPR016073">
    <property type="entry name" value="Skp1_comp_POZ"/>
</dbReference>
<dbReference type="FunFam" id="3.30.710.10:FF:000026">
    <property type="entry name" value="E3 ubiquitin ligase complex SCF subunit"/>
    <property type="match status" value="1"/>
</dbReference>
<evidence type="ECO:0000256" key="4">
    <source>
        <dbReference type="PIRNR" id="PIRNR028729"/>
    </source>
</evidence>
<proteinExistence type="inferred from homology"/>
<gene>
    <name evidence="7" type="ORF">FH972_005250</name>
</gene>
<dbReference type="GO" id="GO:0006511">
    <property type="term" value="P:ubiquitin-dependent protein catabolic process"/>
    <property type="evidence" value="ECO:0007669"/>
    <property type="project" value="InterPro"/>
</dbReference>
<dbReference type="Pfam" id="PF01466">
    <property type="entry name" value="Skp1"/>
    <property type="match status" value="1"/>
</dbReference>
<name>A0A5N6QS71_9ROSI</name>
<dbReference type="GO" id="GO:0016567">
    <property type="term" value="P:protein ubiquitination"/>
    <property type="evidence" value="ECO:0007669"/>
    <property type="project" value="UniProtKB-UniRule"/>
</dbReference>
<comment type="similarity">
    <text evidence="2 4">Belongs to the SKP1 family.</text>
</comment>
<dbReference type="PANTHER" id="PTHR11165">
    <property type="entry name" value="SKP1"/>
    <property type="match status" value="1"/>
</dbReference>
<evidence type="ECO:0000259" key="5">
    <source>
        <dbReference type="Pfam" id="PF01466"/>
    </source>
</evidence>
<dbReference type="OrthoDB" id="1427899at2759"/>
<dbReference type="SUPFAM" id="SSF81382">
    <property type="entry name" value="Skp1 dimerisation domain-like"/>
    <property type="match status" value="1"/>
</dbReference>
<dbReference type="Gene3D" id="3.30.710.10">
    <property type="entry name" value="Potassium Channel Kv1.1, Chain A"/>
    <property type="match status" value="1"/>
</dbReference>
<feature type="domain" description="SKP1 component POZ" evidence="6">
    <location>
        <begin position="11"/>
        <end position="69"/>
    </location>
</feature>
<comment type="pathway">
    <text evidence="1 4">Protein modification; protein ubiquitination.</text>
</comment>
<dbReference type="SUPFAM" id="SSF54695">
    <property type="entry name" value="POZ domain"/>
    <property type="match status" value="1"/>
</dbReference>
<evidence type="ECO:0000256" key="2">
    <source>
        <dbReference type="ARBA" id="ARBA00009993"/>
    </source>
</evidence>
<evidence type="ECO:0000256" key="1">
    <source>
        <dbReference type="ARBA" id="ARBA00004906"/>
    </source>
</evidence>
<comment type="function">
    <text evidence="4">Involved in ubiquitination and subsequent proteasomal degradation of target proteins. Together with CUL1, RBX1 and a F-box protein, it forms a SCF E3 ubiquitin ligase complex. The functional specificity of this complex depends on the type of F-box protein. In the SCF complex, it serves as an adapter that links the F-box protein to CUL1.</text>
</comment>
<protein>
    <recommendedName>
        <fullName evidence="4">SKP1-like protein</fullName>
    </recommendedName>
</protein>
<dbReference type="InterPro" id="IPR016072">
    <property type="entry name" value="Skp1_comp_dimer"/>
</dbReference>
<dbReference type="PIRSF" id="PIRSF028729">
    <property type="entry name" value="E3_ubiquit_lig_SCF_Skp"/>
    <property type="match status" value="1"/>
</dbReference>
<reference evidence="7 8" key="1">
    <citation type="submission" date="2019-06" db="EMBL/GenBank/DDBJ databases">
        <title>A chromosomal-level reference genome of Carpinus fangiana (Coryloideae, Betulaceae).</title>
        <authorList>
            <person name="Yang X."/>
            <person name="Wang Z."/>
            <person name="Zhang L."/>
            <person name="Hao G."/>
            <person name="Liu J."/>
            <person name="Yang Y."/>
        </authorList>
    </citation>
    <scope>NUCLEOTIDE SEQUENCE [LARGE SCALE GENOMIC DNA]</scope>
    <source>
        <strain evidence="7">Cfa_2016G</strain>
        <tissue evidence="7">Leaf</tissue>
    </source>
</reference>
<evidence type="ECO:0000313" key="7">
    <source>
        <dbReference type="EMBL" id="KAE8008772.1"/>
    </source>
</evidence>
<dbReference type="InterPro" id="IPR001232">
    <property type="entry name" value="SKP1-like"/>
</dbReference>
<evidence type="ECO:0000259" key="6">
    <source>
        <dbReference type="Pfam" id="PF03931"/>
    </source>
</evidence>
<feature type="domain" description="SKP1 component dimerisation" evidence="5">
    <location>
        <begin position="113"/>
        <end position="160"/>
    </location>
</feature>
<dbReference type="CDD" id="cd18322">
    <property type="entry name" value="BTB_POZ_SKP1"/>
    <property type="match status" value="1"/>
</dbReference>
<keyword evidence="3 4" id="KW-0833">Ubl conjugation pathway</keyword>
<dbReference type="InterPro" id="IPR016897">
    <property type="entry name" value="SKP1"/>
</dbReference>
<dbReference type="Pfam" id="PF03931">
    <property type="entry name" value="Skp1_POZ"/>
    <property type="match status" value="1"/>
</dbReference>
<keyword evidence="8" id="KW-1185">Reference proteome</keyword>
<dbReference type="SMART" id="SM00512">
    <property type="entry name" value="Skp1"/>
    <property type="match status" value="1"/>
</dbReference>
<dbReference type="InterPro" id="IPR011333">
    <property type="entry name" value="SKP1/BTB/POZ_sf"/>
</dbReference>
<dbReference type="Proteomes" id="UP000327013">
    <property type="component" value="Chromosome 2"/>
</dbReference>
<dbReference type="InterPro" id="IPR036296">
    <property type="entry name" value="SKP1-like_dim_sf"/>
</dbReference>
<comment type="subunit">
    <text evidence="4">Part of a SCF (SKP1-cullin-F-box) protein ligase complex.</text>
</comment>